<evidence type="ECO:0000313" key="1">
    <source>
        <dbReference type="EMBL" id="MPM07204.1"/>
    </source>
</evidence>
<proteinExistence type="predicted"/>
<name>A0A644WYU4_9ZZZZ</name>
<dbReference type="AlphaFoldDB" id="A0A644WYU4"/>
<reference evidence="1" key="1">
    <citation type="submission" date="2019-08" db="EMBL/GenBank/DDBJ databases">
        <authorList>
            <person name="Kucharzyk K."/>
            <person name="Murdoch R.W."/>
            <person name="Higgins S."/>
            <person name="Loffler F."/>
        </authorList>
    </citation>
    <scope>NUCLEOTIDE SEQUENCE</scope>
</reference>
<dbReference type="PROSITE" id="PS51257">
    <property type="entry name" value="PROKAR_LIPOPROTEIN"/>
    <property type="match status" value="1"/>
</dbReference>
<comment type="caution">
    <text evidence="1">The sequence shown here is derived from an EMBL/GenBank/DDBJ whole genome shotgun (WGS) entry which is preliminary data.</text>
</comment>
<protein>
    <recommendedName>
        <fullName evidence="2">Gliding motility lipoprotein GldD</fullName>
    </recommendedName>
</protein>
<gene>
    <name evidence="1" type="ORF">SDC9_53510</name>
</gene>
<evidence type="ECO:0008006" key="2">
    <source>
        <dbReference type="Google" id="ProtNLM"/>
    </source>
</evidence>
<dbReference type="Pfam" id="PF25593">
    <property type="entry name" value="GldD_lipo"/>
    <property type="match status" value="1"/>
</dbReference>
<dbReference type="EMBL" id="VSSQ01001310">
    <property type="protein sequence ID" value="MPM07204.1"/>
    <property type="molecule type" value="Genomic_DNA"/>
</dbReference>
<accession>A0A644WYU4</accession>
<sequence length="198" mass="22526">MNLARTLSVVLLISVSAIIISCGSSNDTYYPKPRGFFRIDLPEKNYVVFDSVYPFEFRIPVNASVVPVESPEAGSIWFNLLLPAYDGSVSFSYKPVHDNLYQLTEDARIFANKHIAKANEIKEIRVSHPNNKVYGLIYDIEGTNSASPYQFYLTDSTHHYIRGAVYFNYIPNNDSIAPIIQRVKEDMDTLMGSLKWKN</sequence>
<organism evidence="1">
    <name type="scientific">bioreactor metagenome</name>
    <dbReference type="NCBI Taxonomy" id="1076179"/>
    <lineage>
        <taxon>unclassified sequences</taxon>
        <taxon>metagenomes</taxon>
        <taxon>ecological metagenomes</taxon>
    </lineage>
</organism>
<dbReference type="InterPro" id="IPR019850">
    <property type="entry name" value="GldD-like"/>
</dbReference>